<feature type="compositionally biased region" description="Polar residues" evidence="1">
    <location>
        <begin position="1"/>
        <end position="31"/>
    </location>
</feature>
<feature type="compositionally biased region" description="Low complexity" evidence="1">
    <location>
        <begin position="340"/>
        <end position="372"/>
    </location>
</feature>
<sequence>MSKMSSPPSKTCTTSHFPTLSANLSTTSDPTPATVHLHSRQHKRIAQSYSESGSSLSSSASSSFSSTFDSYDLSSTPTTSFQHTIDAQLQSSSTRFLCTVVEPTTSLAEYPASTETHHHREEPEVPGFWSDWSTSSSASNPAPKIMSTSTATATATATETDATFSLTEYPSPTKTGQHHAQTPDAPLSTPISTSALILTSASTSTSKPHKSLSNSILTSHSTLTTTLSPTSASASTTTITSPSPSPSPSTTQSSPTPTPLDATPNNTNTGIIVGATVGVFVILAIITGAVVFFWCRSRKRQSNPTPSSRTPPPSPPFAPTTSVPREYAASDPFDDSYRDSSIWPSSNSNSNCNSHSNSHSNPHSYSTSQCSSQTSTSTIPYSLVASRSAAAQLSRSGSVLSTHSSLRSLRERGELSISRPMDVQTSTGFSERDADMIRAGPGAEDPRVRDSRLFGDREGMVAAFGARSRMEEREGLREGSVRERVGVGSGSRNGSVRSMRSRQDDNKWGDGVSGAEDWGEESSVHRALRESRPVLKLNGESLRSGRSGQSDHGSVRAGRAGVGELEPEPVPVHYPESVYSPSPDGGVRFEHERGRGYESGVSAYSGDERGFEGVSKEYKGGEHGAGARKDDDDLEFEHVDLSSPSRESTLFHPGELDGYHHSDDPIADSRFMGLYGRHY</sequence>
<protein>
    <submittedName>
        <fullName evidence="3">Uncharacterized protein</fullName>
    </submittedName>
</protein>
<keyword evidence="4" id="KW-1185">Reference proteome</keyword>
<dbReference type="Proteomes" id="UP000799324">
    <property type="component" value="Unassembled WGS sequence"/>
</dbReference>
<feature type="region of interest" description="Disordered" evidence="1">
    <location>
        <begin position="423"/>
        <end position="450"/>
    </location>
</feature>
<dbReference type="AlphaFoldDB" id="A0A6A6T141"/>
<feature type="compositionally biased region" description="Polar residues" evidence="1">
    <location>
        <begin position="164"/>
        <end position="180"/>
    </location>
</feature>
<dbReference type="EMBL" id="MU004388">
    <property type="protein sequence ID" value="KAF2653047.1"/>
    <property type="molecule type" value="Genomic_DNA"/>
</dbReference>
<reference evidence="3" key="1">
    <citation type="journal article" date="2020" name="Stud. Mycol.">
        <title>101 Dothideomycetes genomes: a test case for predicting lifestyles and emergence of pathogens.</title>
        <authorList>
            <person name="Haridas S."/>
            <person name="Albert R."/>
            <person name="Binder M."/>
            <person name="Bloem J."/>
            <person name="Labutti K."/>
            <person name="Salamov A."/>
            <person name="Andreopoulos B."/>
            <person name="Baker S."/>
            <person name="Barry K."/>
            <person name="Bills G."/>
            <person name="Bluhm B."/>
            <person name="Cannon C."/>
            <person name="Castanera R."/>
            <person name="Culley D."/>
            <person name="Daum C."/>
            <person name="Ezra D."/>
            <person name="Gonzalez J."/>
            <person name="Henrissat B."/>
            <person name="Kuo A."/>
            <person name="Liang C."/>
            <person name="Lipzen A."/>
            <person name="Lutzoni F."/>
            <person name="Magnuson J."/>
            <person name="Mondo S."/>
            <person name="Nolan M."/>
            <person name="Ohm R."/>
            <person name="Pangilinan J."/>
            <person name="Park H.-J."/>
            <person name="Ramirez L."/>
            <person name="Alfaro M."/>
            <person name="Sun H."/>
            <person name="Tritt A."/>
            <person name="Yoshinaga Y."/>
            <person name="Zwiers L.-H."/>
            <person name="Turgeon B."/>
            <person name="Goodwin S."/>
            <person name="Spatafora J."/>
            <person name="Crous P."/>
            <person name="Grigoriev I."/>
        </authorList>
    </citation>
    <scope>NUCLEOTIDE SEQUENCE</scope>
    <source>
        <strain evidence="3">CBS 122681</strain>
    </source>
</reference>
<feature type="transmembrane region" description="Helical" evidence="2">
    <location>
        <begin position="271"/>
        <end position="295"/>
    </location>
</feature>
<feature type="region of interest" description="Disordered" evidence="1">
    <location>
        <begin position="111"/>
        <end position="190"/>
    </location>
</feature>
<evidence type="ECO:0000256" key="2">
    <source>
        <dbReference type="SAM" id="Phobius"/>
    </source>
</evidence>
<feature type="region of interest" description="Disordered" evidence="1">
    <location>
        <begin position="472"/>
        <end position="591"/>
    </location>
</feature>
<evidence type="ECO:0000313" key="3">
    <source>
        <dbReference type="EMBL" id="KAF2653047.1"/>
    </source>
</evidence>
<feature type="region of interest" description="Disordered" evidence="1">
    <location>
        <begin position="1"/>
        <end position="57"/>
    </location>
</feature>
<evidence type="ECO:0000256" key="1">
    <source>
        <dbReference type="SAM" id="MobiDB-lite"/>
    </source>
</evidence>
<keyword evidence="2" id="KW-0472">Membrane</keyword>
<proteinExistence type="predicted"/>
<gene>
    <name evidence="3" type="ORF">K491DRAFT_780584</name>
</gene>
<organism evidence="3 4">
    <name type="scientific">Lophiostoma macrostomum CBS 122681</name>
    <dbReference type="NCBI Taxonomy" id="1314788"/>
    <lineage>
        <taxon>Eukaryota</taxon>
        <taxon>Fungi</taxon>
        <taxon>Dikarya</taxon>
        <taxon>Ascomycota</taxon>
        <taxon>Pezizomycotina</taxon>
        <taxon>Dothideomycetes</taxon>
        <taxon>Pleosporomycetidae</taxon>
        <taxon>Pleosporales</taxon>
        <taxon>Lophiostomataceae</taxon>
        <taxon>Lophiostoma</taxon>
    </lineage>
</organism>
<feature type="compositionally biased region" description="Low complexity" evidence="1">
    <location>
        <begin position="148"/>
        <end position="163"/>
    </location>
</feature>
<feature type="compositionally biased region" description="Pro residues" evidence="1">
    <location>
        <begin position="309"/>
        <end position="318"/>
    </location>
</feature>
<feature type="compositionally biased region" description="Basic and acidic residues" evidence="1">
    <location>
        <begin position="654"/>
        <end position="664"/>
    </location>
</feature>
<name>A0A6A6T141_9PLEO</name>
<keyword evidence="2" id="KW-1133">Transmembrane helix</keyword>
<feature type="region of interest" description="Disordered" evidence="1">
    <location>
        <begin position="300"/>
        <end position="372"/>
    </location>
</feature>
<feature type="compositionally biased region" description="Basic and acidic residues" evidence="1">
    <location>
        <begin position="522"/>
        <end position="533"/>
    </location>
</feature>
<evidence type="ECO:0000313" key="4">
    <source>
        <dbReference type="Proteomes" id="UP000799324"/>
    </source>
</evidence>
<keyword evidence="2" id="KW-0812">Transmembrane</keyword>
<feature type="region of interest" description="Disordered" evidence="1">
    <location>
        <begin position="226"/>
        <end position="263"/>
    </location>
</feature>
<feature type="compositionally biased region" description="Low complexity" evidence="1">
    <location>
        <begin position="48"/>
        <end position="57"/>
    </location>
</feature>
<feature type="region of interest" description="Disordered" evidence="1">
    <location>
        <begin position="613"/>
        <end position="667"/>
    </location>
</feature>
<accession>A0A6A6T141</accession>
<feature type="compositionally biased region" description="Low complexity" evidence="1">
    <location>
        <begin position="130"/>
        <end position="139"/>
    </location>
</feature>
<feature type="compositionally biased region" description="Low complexity" evidence="1">
    <location>
        <begin position="226"/>
        <end position="255"/>
    </location>
</feature>
<feature type="compositionally biased region" description="Basic and acidic residues" evidence="1">
    <location>
        <begin position="613"/>
        <end position="640"/>
    </location>
</feature>
<feature type="compositionally biased region" description="Basic and acidic residues" evidence="1">
    <location>
        <begin position="472"/>
        <end position="485"/>
    </location>
</feature>